<keyword evidence="1" id="KW-0812">Transmembrane</keyword>
<keyword evidence="3" id="KW-1185">Reference proteome</keyword>
<name>A0A940YH14_9BURK</name>
<protein>
    <submittedName>
        <fullName evidence="2">YbaN family protein</fullName>
    </submittedName>
</protein>
<sequence length="139" mass="15558">MSAPPALPPVTRSRWPWVRPLWLLAGALALVTGIVGIFLPLLPTTPFVLLAAACFARGSARWEAWLLGHPRWGPIVREWRAHRALPLRAKQWATAMMTVSSLWALWALPTPWCWVPAVCCSAVAAWMWSLPTRGHAEHR</sequence>
<dbReference type="GO" id="GO:0005886">
    <property type="term" value="C:plasma membrane"/>
    <property type="evidence" value="ECO:0007669"/>
    <property type="project" value="TreeGrafter"/>
</dbReference>
<dbReference type="Proteomes" id="UP000678374">
    <property type="component" value="Unassembled WGS sequence"/>
</dbReference>
<dbReference type="PANTHER" id="PTHR35813">
    <property type="entry name" value="INNER MEMBRANE PROTEIN YBAN"/>
    <property type="match status" value="1"/>
</dbReference>
<keyword evidence="1" id="KW-0472">Membrane</keyword>
<dbReference type="Pfam" id="PF04304">
    <property type="entry name" value="DUF454"/>
    <property type="match status" value="1"/>
</dbReference>
<feature type="transmembrane region" description="Helical" evidence="1">
    <location>
        <begin position="114"/>
        <end position="130"/>
    </location>
</feature>
<evidence type="ECO:0000313" key="3">
    <source>
        <dbReference type="Proteomes" id="UP000678374"/>
    </source>
</evidence>
<proteinExistence type="predicted"/>
<keyword evidence="1" id="KW-1133">Transmembrane helix</keyword>
<evidence type="ECO:0000256" key="1">
    <source>
        <dbReference type="SAM" id="Phobius"/>
    </source>
</evidence>
<accession>A0A940YH14</accession>
<dbReference type="PANTHER" id="PTHR35813:SF1">
    <property type="entry name" value="INNER MEMBRANE PROTEIN YBAN"/>
    <property type="match status" value="1"/>
</dbReference>
<dbReference type="InterPro" id="IPR007401">
    <property type="entry name" value="DUF454"/>
</dbReference>
<evidence type="ECO:0000313" key="2">
    <source>
        <dbReference type="EMBL" id="MBQ0957679.1"/>
    </source>
</evidence>
<comment type="caution">
    <text evidence="2">The sequence shown here is derived from an EMBL/GenBank/DDBJ whole genome shotgun (WGS) entry which is preliminary data.</text>
</comment>
<dbReference type="PIRSF" id="PIRSF016789">
    <property type="entry name" value="DUF454"/>
    <property type="match status" value="1"/>
</dbReference>
<gene>
    <name evidence="2" type="ORF">KAK06_01790</name>
</gene>
<dbReference type="AlphaFoldDB" id="A0A940YH14"/>
<dbReference type="RefSeq" id="WP_210800027.1">
    <property type="nucleotide sequence ID" value="NZ_JAGQDE010000001.1"/>
</dbReference>
<dbReference type="EMBL" id="JAGQDE010000001">
    <property type="protein sequence ID" value="MBQ0957679.1"/>
    <property type="molecule type" value="Genomic_DNA"/>
</dbReference>
<feature type="transmembrane region" description="Helical" evidence="1">
    <location>
        <begin position="21"/>
        <end position="41"/>
    </location>
</feature>
<organism evidence="2 3">
    <name type="scientific">Ideonella aquatica</name>
    <dbReference type="NCBI Taxonomy" id="2824119"/>
    <lineage>
        <taxon>Bacteria</taxon>
        <taxon>Pseudomonadati</taxon>
        <taxon>Pseudomonadota</taxon>
        <taxon>Betaproteobacteria</taxon>
        <taxon>Burkholderiales</taxon>
        <taxon>Sphaerotilaceae</taxon>
        <taxon>Ideonella</taxon>
    </lineage>
</organism>
<reference evidence="2" key="1">
    <citation type="submission" date="2021-04" db="EMBL/GenBank/DDBJ databases">
        <title>The genome sequence of Ideonella sp. 4Y11.</title>
        <authorList>
            <person name="Liu Y."/>
        </authorList>
    </citation>
    <scope>NUCLEOTIDE SEQUENCE</scope>
    <source>
        <strain evidence="2">4Y11</strain>
    </source>
</reference>